<dbReference type="AlphaFoldDB" id="A0A6P8IWT0"/>
<keyword evidence="1" id="KW-1185">Reference proteome</keyword>
<dbReference type="PANTHER" id="PTHR34714">
    <property type="entry name" value="EGF-LIKE DOMAIN-CONTAINING PROTEIN"/>
    <property type="match status" value="1"/>
</dbReference>
<reference evidence="2" key="1">
    <citation type="submission" date="2025-08" db="UniProtKB">
        <authorList>
            <consortium name="RefSeq"/>
        </authorList>
    </citation>
    <scope>IDENTIFICATION</scope>
    <source>
        <tissue evidence="2">Tentacle</tissue>
    </source>
</reference>
<dbReference type="PANTHER" id="PTHR34714:SF3">
    <property type="match status" value="1"/>
</dbReference>
<dbReference type="InterPro" id="IPR036265">
    <property type="entry name" value="HIT-like_sf"/>
</dbReference>
<accession>A0A6P8IWT0</accession>
<dbReference type="Proteomes" id="UP000515163">
    <property type="component" value="Unplaced"/>
</dbReference>
<name>A0A6P8IWT0_ACTTE</name>
<dbReference type="InParanoid" id="A0A6P8IWT0"/>
<dbReference type="KEGG" id="aten:116305749"/>
<gene>
    <name evidence="2" type="primary">LOC116305749</name>
</gene>
<dbReference type="GeneID" id="116305749"/>
<evidence type="ECO:0000313" key="1">
    <source>
        <dbReference type="Proteomes" id="UP000515163"/>
    </source>
</evidence>
<dbReference type="RefSeq" id="XP_031571594.1">
    <property type="nucleotide sequence ID" value="XM_031715734.1"/>
</dbReference>
<sequence length="398" mass="45831">MAHKSASKITVKNVIELAELYKSGKTLNLDSWAAFHRIFRVTSATGYMKTPAELEEKLAKWFHREDDVGPEPAIERAKRQTVVRIFDRWACNQTCFNAARACKPSCTRYKDDLSRQRSISDMPVADRDFCQPYKFTAIDTFGRLENNSALTASNVAKYDALHTMIVFKEHSPSNITEAKIFDMLNLSAQWFEMAHKEHPNFIYPNISWNCRSRAGASQHHGHAHMELAEEFHYGHWERLKQISQLYSQEYPGRNYFNDLVEAHCTLNLAQQCGSAWIIIHAVPYCGYELKVICWDFNDDFKLAVFKAVHVLVNDFDSQYFNVCIQFPPLENGKQRPPLTSCPKLQKMGSEDRMPYIAHLVDRGDFNKGTSSDVCSMRIYGSAIVNEDPFILAQKLNWF</sequence>
<evidence type="ECO:0000313" key="2">
    <source>
        <dbReference type="RefSeq" id="XP_031571594.1"/>
    </source>
</evidence>
<proteinExistence type="predicted"/>
<organism evidence="1 2">
    <name type="scientific">Actinia tenebrosa</name>
    <name type="common">Australian red waratah sea anemone</name>
    <dbReference type="NCBI Taxonomy" id="6105"/>
    <lineage>
        <taxon>Eukaryota</taxon>
        <taxon>Metazoa</taxon>
        <taxon>Cnidaria</taxon>
        <taxon>Anthozoa</taxon>
        <taxon>Hexacorallia</taxon>
        <taxon>Actiniaria</taxon>
        <taxon>Actiniidae</taxon>
        <taxon>Actinia</taxon>
    </lineage>
</organism>
<dbReference type="OrthoDB" id="5945460at2759"/>
<dbReference type="SUPFAM" id="SSF54197">
    <property type="entry name" value="HIT-like"/>
    <property type="match status" value="1"/>
</dbReference>
<protein>
    <submittedName>
        <fullName evidence="2">Uncharacterized protein LOC116305749</fullName>
    </submittedName>
</protein>